<dbReference type="Proteomes" id="UP000805649">
    <property type="component" value="Unassembled WGS sequence"/>
</dbReference>
<proteinExistence type="predicted"/>
<evidence type="ECO:0000313" key="1">
    <source>
        <dbReference type="EMBL" id="KAL0929825.1"/>
    </source>
</evidence>
<dbReference type="EMBL" id="VUJX02000014">
    <property type="protein sequence ID" value="KAL0929825.1"/>
    <property type="molecule type" value="Genomic_DNA"/>
</dbReference>
<organism evidence="1 2">
    <name type="scientific">Colletotrichum truncatum</name>
    <name type="common">Anthracnose fungus</name>
    <name type="synonym">Colletotrichum capsici</name>
    <dbReference type="NCBI Taxonomy" id="5467"/>
    <lineage>
        <taxon>Eukaryota</taxon>
        <taxon>Fungi</taxon>
        <taxon>Dikarya</taxon>
        <taxon>Ascomycota</taxon>
        <taxon>Pezizomycotina</taxon>
        <taxon>Sordariomycetes</taxon>
        <taxon>Hypocreomycetidae</taxon>
        <taxon>Glomerellales</taxon>
        <taxon>Glomerellaceae</taxon>
        <taxon>Colletotrichum</taxon>
        <taxon>Colletotrichum truncatum species complex</taxon>
    </lineage>
</organism>
<protein>
    <submittedName>
        <fullName evidence="1">Uncharacterized protein</fullName>
    </submittedName>
</protein>
<comment type="caution">
    <text evidence="1">The sequence shown here is derived from an EMBL/GenBank/DDBJ whole genome shotgun (WGS) entry which is preliminary data.</text>
</comment>
<sequence>MSFIHPSPTEDDASGTKVGNLPGASAARLTCLPYRPGPPPADDIPNKRLKSEASSYREEYQLAIHQSDDKHSRSNICVRPQFYCVSLYAQQSVRYVLPFVPFSVIDKRFSIVPNDRNKPLYGIMSQILKPREAFHMGIVHSLFADDFSWSKFTDLLVEFFPAFDIEKVVISTKLLHNGITLGKGTFGHRGEFFQAIRLMIGATGITQELPQLLGVSIEFELKDGRPLKDNYDKFTLDAIMRDSDNLAWI</sequence>
<reference evidence="1 2" key="1">
    <citation type="journal article" date="2020" name="Phytopathology">
        <title>Genome Sequence Resources of Colletotrichum truncatum, C. plurivorum, C. musicola, and C. sojae: Four Species Pathogenic to Soybean (Glycine max).</title>
        <authorList>
            <person name="Rogerio F."/>
            <person name="Boufleur T.R."/>
            <person name="Ciampi-Guillardi M."/>
            <person name="Sukno S.A."/>
            <person name="Thon M.R."/>
            <person name="Massola Junior N.S."/>
            <person name="Baroncelli R."/>
        </authorList>
    </citation>
    <scope>NUCLEOTIDE SEQUENCE [LARGE SCALE GENOMIC DNA]</scope>
    <source>
        <strain evidence="1 2">CMES1059</strain>
    </source>
</reference>
<evidence type="ECO:0000313" key="2">
    <source>
        <dbReference type="Proteomes" id="UP000805649"/>
    </source>
</evidence>
<gene>
    <name evidence="1" type="ORF">CTRU02_215255</name>
</gene>
<accession>A0ACC3YDB9</accession>
<keyword evidence="2" id="KW-1185">Reference proteome</keyword>
<name>A0ACC3YDB9_COLTU</name>